<proteinExistence type="predicted"/>
<accession>A0ABT3SUT4</accession>
<dbReference type="NCBIfam" id="NF011703">
    <property type="entry name" value="PRK15123.1"/>
    <property type="match status" value="1"/>
</dbReference>
<keyword evidence="3" id="KW-1185">Reference proteome</keyword>
<keyword evidence="2" id="KW-0418">Kinase</keyword>
<organism evidence="2 3">
    <name type="scientific">Candidatus Seongchinamella marina</name>
    <dbReference type="NCBI Taxonomy" id="2518990"/>
    <lineage>
        <taxon>Bacteria</taxon>
        <taxon>Pseudomonadati</taxon>
        <taxon>Pseudomonadota</taxon>
        <taxon>Gammaproteobacteria</taxon>
        <taxon>Cellvibrionales</taxon>
        <taxon>Halieaceae</taxon>
        <taxon>Seongchinamella</taxon>
    </lineage>
</organism>
<comment type="caution">
    <text evidence="2">The sequence shown here is derived from an EMBL/GenBank/DDBJ whole genome shotgun (WGS) entry which is preliminary data.</text>
</comment>
<evidence type="ECO:0000256" key="1">
    <source>
        <dbReference type="SAM" id="MobiDB-lite"/>
    </source>
</evidence>
<feature type="region of interest" description="Disordered" evidence="1">
    <location>
        <begin position="277"/>
        <end position="298"/>
    </location>
</feature>
<feature type="compositionally biased region" description="Gly residues" evidence="1">
    <location>
        <begin position="285"/>
        <end position="298"/>
    </location>
</feature>
<dbReference type="RefSeq" id="WP_279252602.1">
    <property type="nucleotide sequence ID" value="NZ_SHNP01000003.1"/>
</dbReference>
<dbReference type="EMBL" id="SHNP01000003">
    <property type="protein sequence ID" value="MCX2973734.1"/>
    <property type="molecule type" value="Genomic_DNA"/>
</dbReference>
<keyword evidence="2" id="KW-0808">Transferase</keyword>
<sequence>MTKYFLRQDLATGTDAPRAEAAAVLDWAEQLASHAAPADVYRNKEGRKTLRFNWQGRSWFLKLHSGIGWGEIFKNLLQMRFPVLGAANEYSAIMALEKLGVDTLSVGAYASLGENPARRHSMIVTEDLVDTVSLEDYCANWANSPPSFPVRLKIIRKLADSAGRMHGAGINHRDFYICHFHLDESTLVNRQPTCYLIDLHRAQIRRRTPRRWQVKDLAGLYFSALDCGLTRRDLLRFMRCYTPGGLRQAQTADAALWHDVEKRALALYRKEHGREPSAVAPAGSLKGGLEGGVNGGRD</sequence>
<evidence type="ECO:0000313" key="2">
    <source>
        <dbReference type="EMBL" id="MCX2973734.1"/>
    </source>
</evidence>
<dbReference type="GO" id="GO:0016301">
    <property type="term" value="F:kinase activity"/>
    <property type="evidence" value="ECO:0007669"/>
    <property type="project" value="UniProtKB-KW"/>
</dbReference>
<evidence type="ECO:0000313" key="3">
    <source>
        <dbReference type="Proteomes" id="UP001143307"/>
    </source>
</evidence>
<dbReference type="SUPFAM" id="SSF56112">
    <property type="entry name" value="Protein kinase-like (PK-like)"/>
    <property type="match status" value="1"/>
</dbReference>
<protein>
    <submittedName>
        <fullName evidence="2">Lipopolysaccharide core heptose(I) kinase RfaP</fullName>
        <ecNumber evidence="2">2.7.1.-</ecNumber>
    </submittedName>
</protein>
<dbReference type="EC" id="2.7.1.-" evidence="2"/>
<dbReference type="InterPro" id="IPR011009">
    <property type="entry name" value="Kinase-like_dom_sf"/>
</dbReference>
<name>A0ABT3SUT4_9GAMM</name>
<dbReference type="Proteomes" id="UP001143307">
    <property type="component" value="Unassembled WGS sequence"/>
</dbReference>
<reference evidence="2" key="1">
    <citation type="submission" date="2019-02" db="EMBL/GenBank/DDBJ databases">
        <authorList>
            <person name="Li S.-H."/>
        </authorList>
    </citation>
    <scope>NUCLEOTIDE SEQUENCE</scope>
    <source>
        <strain evidence="2">IMCC8485</strain>
    </source>
</reference>
<gene>
    <name evidence="2" type="primary">rfaP</name>
    <name evidence="2" type="ORF">EYC87_09110</name>
</gene>
<dbReference type="Pfam" id="PF06293">
    <property type="entry name" value="Kdo"/>
    <property type="match status" value="1"/>
</dbReference>